<dbReference type="InterPro" id="IPR024041">
    <property type="entry name" value="NH4_transpt_AmtB-like_dom"/>
</dbReference>
<comment type="caution">
    <text evidence="11">The sequence shown here is derived from an EMBL/GenBank/DDBJ whole genome shotgun (WGS) entry which is preliminary data.</text>
</comment>
<organism evidence="11 12">
    <name type="scientific">Peribacillus huizhouensis</name>
    <dbReference type="NCBI Taxonomy" id="1501239"/>
    <lineage>
        <taxon>Bacteria</taxon>
        <taxon>Bacillati</taxon>
        <taxon>Bacillota</taxon>
        <taxon>Bacilli</taxon>
        <taxon>Bacillales</taxon>
        <taxon>Bacillaceae</taxon>
        <taxon>Peribacillus</taxon>
    </lineage>
</organism>
<comment type="similarity">
    <text evidence="2 9">Belongs to the ammonia transporter channel (TC 1.A.11.2) family.</text>
</comment>
<comment type="subcellular location">
    <subcellularLocation>
        <location evidence="9">Cell membrane</location>
        <topology evidence="9">Multi-pass membrane protein</topology>
    </subcellularLocation>
    <subcellularLocation>
        <location evidence="1">Membrane</location>
        <topology evidence="1">Multi-pass membrane protein</topology>
    </subcellularLocation>
</comment>
<sequence length="404" mass="42914">MELADSVFMFVATMLVWIMTPGIALFYGGMVKSKNVLNTAMHSYMPLAVISILWVTIGYSISFSEGNAFFGGLDWIGLNGVGFEPGPYSDTIPHSLFMLFQMTFAVLTVSIIAGGVAERMKFSAFLLFTIIWSLFVYAPLAHWVWGGGWLAQLGTLDFAGGNVVHVSSGVTGLVLAIMLGKRKLSGENTPHNLPLTFLGATLIWFGWYGFNVGSALTINEVAMVVFVNTAVAAAAGILGWLVIEYICSRKPTMLGALSGAISGLVAITPACGFVTVPAAIIIGLIGGAVCFWGVSYLKGKLGYDDALDAFGLHGVGGTWGGIATGLFATTSVNPGGANGLLYGGFDLFWKQLVAIVATYIFVAVLTFIIAKVISYLVPLRVNEEDESLGLDITLHGEKAYHESI</sequence>
<keyword evidence="6 9" id="KW-0472">Membrane</keyword>
<feature type="transmembrane region" description="Helical" evidence="9">
    <location>
        <begin position="124"/>
        <end position="146"/>
    </location>
</feature>
<proteinExistence type="inferred from homology"/>
<accession>A0ABR6CNI3</accession>
<dbReference type="PANTHER" id="PTHR43029">
    <property type="entry name" value="AMMONIUM TRANSPORTER MEP2"/>
    <property type="match status" value="1"/>
</dbReference>
<evidence type="ECO:0000256" key="6">
    <source>
        <dbReference type="ARBA" id="ARBA00023136"/>
    </source>
</evidence>
<protein>
    <recommendedName>
        <fullName evidence="8 9">Ammonium transporter</fullName>
    </recommendedName>
</protein>
<feature type="transmembrane region" description="Helical" evidence="9">
    <location>
        <begin position="222"/>
        <end position="243"/>
    </location>
</feature>
<feature type="transmembrane region" description="Helical" evidence="9">
    <location>
        <begin position="96"/>
        <end position="117"/>
    </location>
</feature>
<evidence type="ECO:0000256" key="5">
    <source>
        <dbReference type="ARBA" id="ARBA00022989"/>
    </source>
</evidence>
<feature type="transmembrane region" description="Helical" evidence="9">
    <location>
        <begin position="43"/>
        <end position="61"/>
    </location>
</feature>
<dbReference type="Gene3D" id="1.10.3430.10">
    <property type="entry name" value="Ammonium transporter AmtB like domains"/>
    <property type="match status" value="1"/>
</dbReference>
<keyword evidence="4 9" id="KW-0812">Transmembrane</keyword>
<dbReference type="InterPro" id="IPR001905">
    <property type="entry name" value="Ammonium_transpt"/>
</dbReference>
<feature type="transmembrane region" description="Helical" evidence="9">
    <location>
        <begin position="276"/>
        <end position="297"/>
    </location>
</feature>
<dbReference type="PRINTS" id="PR00342">
    <property type="entry name" value="RHESUSRHD"/>
</dbReference>
<feature type="transmembrane region" description="Helical" evidence="9">
    <location>
        <begin position="252"/>
        <end position="270"/>
    </location>
</feature>
<dbReference type="Pfam" id="PF00909">
    <property type="entry name" value="Ammonium_transp"/>
    <property type="match status" value="1"/>
</dbReference>
<feature type="domain" description="Ammonium transporter AmtB-like" evidence="10">
    <location>
        <begin position="7"/>
        <end position="400"/>
    </location>
</feature>
<keyword evidence="7 9" id="KW-0924">Ammonia transport</keyword>
<evidence type="ECO:0000256" key="2">
    <source>
        <dbReference type="ARBA" id="ARBA00005887"/>
    </source>
</evidence>
<evidence type="ECO:0000259" key="10">
    <source>
        <dbReference type="Pfam" id="PF00909"/>
    </source>
</evidence>
<keyword evidence="5 9" id="KW-1133">Transmembrane helix</keyword>
<dbReference type="RefSeq" id="WP_182502385.1">
    <property type="nucleotide sequence ID" value="NZ_JACJHX010000004.1"/>
</dbReference>
<feature type="transmembrane region" description="Helical" evidence="9">
    <location>
        <begin position="309"/>
        <end position="328"/>
    </location>
</feature>
<keyword evidence="3 9" id="KW-0813">Transport</keyword>
<reference evidence="11 12" key="1">
    <citation type="submission" date="2020-08" db="EMBL/GenBank/DDBJ databases">
        <title>Genomic Encyclopedia of Type Strains, Phase IV (KMG-IV): sequencing the most valuable type-strain genomes for metagenomic binning, comparative biology and taxonomic classification.</title>
        <authorList>
            <person name="Goeker M."/>
        </authorList>
    </citation>
    <scope>NUCLEOTIDE SEQUENCE [LARGE SCALE GENOMIC DNA]</scope>
    <source>
        <strain evidence="11 12">DSM 105481</strain>
    </source>
</reference>
<evidence type="ECO:0000256" key="4">
    <source>
        <dbReference type="ARBA" id="ARBA00022692"/>
    </source>
</evidence>
<dbReference type="SUPFAM" id="SSF111352">
    <property type="entry name" value="Ammonium transporter"/>
    <property type="match status" value="1"/>
</dbReference>
<evidence type="ECO:0000256" key="7">
    <source>
        <dbReference type="ARBA" id="ARBA00023177"/>
    </source>
</evidence>
<dbReference type="EMBL" id="JACJHX010000004">
    <property type="protein sequence ID" value="MBA9026583.1"/>
    <property type="molecule type" value="Genomic_DNA"/>
</dbReference>
<evidence type="ECO:0000256" key="1">
    <source>
        <dbReference type="ARBA" id="ARBA00004141"/>
    </source>
</evidence>
<name>A0ABR6CNI3_9BACI</name>
<evidence type="ECO:0000256" key="9">
    <source>
        <dbReference type="RuleBase" id="RU362002"/>
    </source>
</evidence>
<evidence type="ECO:0000256" key="3">
    <source>
        <dbReference type="ARBA" id="ARBA00022448"/>
    </source>
</evidence>
<feature type="transmembrane region" description="Helical" evidence="9">
    <location>
        <begin position="192"/>
        <end position="210"/>
    </location>
</feature>
<feature type="transmembrane region" description="Helical" evidence="9">
    <location>
        <begin position="6"/>
        <end position="31"/>
    </location>
</feature>
<dbReference type="Proteomes" id="UP000626697">
    <property type="component" value="Unassembled WGS sequence"/>
</dbReference>
<dbReference type="PROSITE" id="PS01219">
    <property type="entry name" value="AMMONIUM_TRANSP"/>
    <property type="match status" value="1"/>
</dbReference>
<keyword evidence="12" id="KW-1185">Reference proteome</keyword>
<gene>
    <name evidence="11" type="ORF">HNP81_001868</name>
</gene>
<evidence type="ECO:0000313" key="12">
    <source>
        <dbReference type="Proteomes" id="UP000626697"/>
    </source>
</evidence>
<dbReference type="InterPro" id="IPR029020">
    <property type="entry name" value="Ammonium/urea_transptr"/>
</dbReference>
<feature type="transmembrane region" description="Helical" evidence="9">
    <location>
        <begin position="158"/>
        <end position="180"/>
    </location>
</feature>
<dbReference type="InterPro" id="IPR002229">
    <property type="entry name" value="RhesusRHD"/>
</dbReference>
<feature type="transmembrane region" description="Helical" evidence="9">
    <location>
        <begin position="348"/>
        <end position="370"/>
    </location>
</feature>
<dbReference type="PANTHER" id="PTHR43029:SF10">
    <property type="entry name" value="AMMONIUM TRANSPORTER MEP2"/>
    <property type="match status" value="1"/>
</dbReference>
<evidence type="ECO:0000256" key="8">
    <source>
        <dbReference type="ARBA" id="ARBA00050025"/>
    </source>
</evidence>
<dbReference type="NCBIfam" id="TIGR00836">
    <property type="entry name" value="amt"/>
    <property type="match status" value="1"/>
</dbReference>
<dbReference type="InterPro" id="IPR018047">
    <property type="entry name" value="Ammonium_transpt_CS"/>
</dbReference>
<evidence type="ECO:0000313" key="11">
    <source>
        <dbReference type="EMBL" id="MBA9026583.1"/>
    </source>
</evidence>